<comment type="caution">
    <text evidence="1">The sequence shown here is derived from an EMBL/GenBank/DDBJ whole genome shotgun (WGS) entry which is preliminary data.</text>
</comment>
<proteinExistence type="predicted"/>
<dbReference type="EMBL" id="JBBPBM010000007">
    <property type="protein sequence ID" value="KAK8575423.1"/>
    <property type="molecule type" value="Genomic_DNA"/>
</dbReference>
<name>A0ABR2FAS7_9ROSI</name>
<sequence length="77" mass="7994">MAASISGIGVGLGLSCSSNLSKPLHSSQSSGSHVKITVSVEDKKKNYTLQKSEEAFNAAKVTLCSSPYVLLLPTALI</sequence>
<gene>
    <name evidence="1" type="ORF">V6N12_063096</name>
</gene>
<protein>
    <submittedName>
        <fullName evidence="1">Uncharacterized protein</fullName>
    </submittedName>
</protein>
<dbReference type="Proteomes" id="UP001472677">
    <property type="component" value="Unassembled WGS sequence"/>
</dbReference>
<accession>A0ABR2FAS7</accession>
<reference evidence="1 2" key="1">
    <citation type="journal article" date="2024" name="G3 (Bethesda)">
        <title>Genome assembly of Hibiscus sabdariffa L. provides insights into metabolisms of medicinal natural products.</title>
        <authorList>
            <person name="Kim T."/>
        </authorList>
    </citation>
    <scope>NUCLEOTIDE SEQUENCE [LARGE SCALE GENOMIC DNA]</scope>
    <source>
        <strain evidence="1">TK-2024</strain>
        <tissue evidence="1">Old leaves</tissue>
    </source>
</reference>
<evidence type="ECO:0000313" key="2">
    <source>
        <dbReference type="Proteomes" id="UP001472677"/>
    </source>
</evidence>
<evidence type="ECO:0000313" key="1">
    <source>
        <dbReference type="EMBL" id="KAK8575423.1"/>
    </source>
</evidence>
<keyword evidence="2" id="KW-1185">Reference proteome</keyword>
<organism evidence="1 2">
    <name type="scientific">Hibiscus sabdariffa</name>
    <name type="common">roselle</name>
    <dbReference type="NCBI Taxonomy" id="183260"/>
    <lineage>
        <taxon>Eukaryota</taxon>
        <taxon>Viridiplantae</taxon>
        <taxon>Streptophyta</taxon>
        <taxon>Embryophyta</taxon>
        <taxon>Tracheophyta</taxon>
        <taxon>Spermatophyta</taxon>
        <taxon>Magnoliopsida</taxon>
        <taxon>eudicotyledons</taxon>
        <taxon>Gunneridae</taxon>
        <taxon>Pentapetalae</taxon>
        <taxon>rosids</taxon>
        <taxon>malvids</taxon>
        <taxon>Malvales</taxon>
        <taxon>Malvaceae</taxon>
        <taxon>Malvoideae</taxon>
        <taxon>Hibiscus</taxon>
    </lineage>
</organism>